<dbReference type="Proteomes" id="UP000824132">
    <property type="component" value="Unassembled WGS sequence"/>
</dbReference>
<sequence>EFLKISHKKSDLSFPKDRSFSRLKVQFLYEFYFDFIPYGNCAFPRAFISAAEVFLSVKPEPREKFSVALHRHFAERGRICADVSHGSFLFCYIVTVFFERVNLFLQCTPNIFLPDAARLHAVCTKQNAAFYMFLCAKNL</sequence>
<organism evidence="1 2">
    <name type="scientific">Candidatus Borkfalkia avistercoris</name>
    <dbReference type="NCBI Taxonomy" id="2838504"/>
    <lineage>
        <taxon>Bacteria</taxon>
        <taxon>Bacillati</taxon>
        <taxon>Bacillota</taxon>
        <taxon>Clostridia</taxon>
        <taxon>Christensenellales</taxon>
        <taxon>Christensenellaceae</taxon>
        <taxon>Candidatus Borkfalkia</taxon>
    </lineage>
</organism>
<accession>A0A9D2A7G0</accession>
<feature type="non-terminal residue" evidence="1">
    <location>
        <position position="1"/>
    </location>
</feature>
<gene>
    <name evidence="1" type="ORF">H9727_00880</name>
</gene>
<name>A0A9D2A7G0_9FIRM</name>
<protein>
    <submittedName>
        <fullName evidence="1">Uncharacterized protein</fullName>
    </submittedName>
</protein>
<dbReference type="AlphaFoldDB" id="A0A9D2A7G0"/>
<dbReference type="EMBL" id="DXCL01000005">
    <property type="protein sequence ID" value="HIZ02821.1"/>
    <property type="molecule type" value="Genomic_DNA"/>
</dbReference>
<reference evidence="1" key="1">
    <citation type="journal article" date="2021" name="PeerJ">
        <title>Extensive microbial diversity within the chicken gut microbiome revealed by metagenomics and culture.</title>
        <authorList>
            <person name="Gilroy R."/>
            <person name="Ravi A."/>
            <person name="Getino M."/>
            <person name="Pursley I."/>
            <person name="Horton D.L."/>
            <person name="Alikhan N.F."/>
            <person name="Baker D."/>
            <person name="Gharbi K."/>
            <person name="Hall N."/>
            <person name="Watson M."/>
            <person name="Adriaenssens E.M."/>
            <person name="Foster-Nyarko E."/>
            <person name="Jarju S."/>
            <person name="Secka A."/>
            <person name="Antonio M."/>
            <person name="Oren A."/>
            <person name="Chaudhuri R.R."/>
            <person name="La Ragione R."/>
            <person name="Hildebrand F."/>
            <person name="Pallen M.J."/>
        </authorList>
    </citation>
    <scope>NUCLEOTIDE SEQUENCE</scope>
    <source>
        <strain evidence="1">CHK187-5294</strain>
    </source>
</reference>
<reference evidence="1" key="2">
    <citation type="submission" date="2021-04" db="EMBL/GenBank/DDBJ databases">
        <authorList>
            <person name="Gilroy R."/>
        </authorList>
    </citation>
    <scope>NUCLEOTIDE SEQUENCE</scope>
    <source>
        <strain evidence="1">CHK187-5294</strain>
    </source>
</reference>
<evidence type="ECO:0000313" key="1">
    <source>
        <dbReference type="EMBL" id="HIZ02821.1"/>
    </source>
</evidence>
<evidence type="ECO:0000313" key="2">
    <source>
        <dbReference type="Proteomes" id="UP000824132"/>
    </source>
</evidence>
<comment type="caution">
    <text evidence="1">The sequence shown here is derived from an EMBL/GenBank/DDBJ whole genome shotgun (WGS) entry which is preliminary data.</text>
</comment>
<proteinExistence type="predicted"/>